<evidence type="ECO:0000313" key="7">
    <source>
        <dbReference type="Proteomes" id="UP000000719"/>
    </source>
</evidence>
<dbReference type="SUPFAM" id="SSF158568">
    <property type="entry name" value="AF1862-like"/>
    <property type="match status" value="1"/>
</dbReference>
<dbReference type="GO" id="GO:0005737">
    <property type="term" value="C:cytoplasm"/>
    <property type="evidence" value="ECO:0007669"/>
    <property type="project" value="UniProtKB-SubCell"/>
</dbReference>
<evidence type="ECO:0000256" key="1">
    <source>
        <dbReference type="ARBA" id="ARBA00004496"/>
    </source>
</evidence>
<evidence type="ECO:0000256" key="4">
    <source>
        <dbReference type="ARBA" id="ARBA00023118"/>
    </source>
</evidence>
<sequence>MGKKDEQVKRKEIENGRAKKAYEFVKDVKGDKFKEKYKSHVKKLAPLIKTNGLGNTIAFIYSNDEAYQKIYKQLEYWLKEEKELINKDTLLEEVVSTDSKNYRQLTKETLALLNWWRRFVDGMIEDEGKGEKKDQQA</sequence>
<name>B8CY93_HALOH</name>
<dbReference type="Proteomes" id="UP000000719">
    <property type="component" value="Chromosome"/>
</dbReference>
<organism evidence="6 7">
    <name type="scientific">Halothermothrix orenii (strain H 168 / OCM 544 / DSM 9562)</name>
    <dbReference type="NCBI Taxonomy" id="373903"/>
    <lineage>
        <taxon>Bacteria</taxon>
        <taxon>Bacillati</taxon>
        <taxon>Bacillota</taxon>
        <taxon>Clostridia</taxon>
        <taxon>Halanaerobiales</taxon>
        <taxon>Halothermotrichaceae</taxon>
        <taxon>Halothermothrix</taxon>
    </lineage>
</organism>
<reference evidence="6 7" key="1">
    <citation type="journal article" date="2009" name="PLoS ONE">
        <title>Genome analysis of the anaerobic thermohalophilic bacterium Halothermothrix orenii.</title>
        <authorList>
            <person name="Mavromatis K."/>
            <person name="Ivanova N."/>
            <person name="Anderson I."/>
            <person name="Lykidis A."/>
            <person name="Hooper S.D."/>
            <person name="Sun H."/>
            <person name="Kunin V."/>
            <person name="Lapidus A."/>
            <person name="Hugenholtz P."/>
            <person name="Patel B."/>
            <person name="Kyrpides N.C."/>
        </authorList>
    </citation>
    <scope>NUCLEOTIDE SEQUENCE [LARGE SCALE GENOMIC DNA]</scope>
    <source>
        <strain evidence="7">H 168 / OCM 544 / DSM 9562</strain>
    </source>
</reference>
<dbReference type="OrthoDB" id="1716617at2"/>
<keyword evidence="7" id="KW-1185">Reference proteome</keyword>
<keyword evidence="4" id="KW-0051">Antiviral defense</keyword>
<protein>
    <recommendedName>
        <fullName evidence="5">CRISPR type III-B/RAMP module-associated protein Cmr5</fullName>
    </recommendedName>
</protein>
<dbReference type="InterPro" id="IPR023101">
    <property type="entry name" value="AF1862-like_dom_sf"/>
</dbReference>
<evidence type="ECO:0000256" key="3">
    <source>
        <dbReference type="ARBA" id="ARBA00022490"/>
    </source>
</evidence>
<gene>
    <name evidence="6" type="ordered locus">Hore_15120</name>
</gene>
<proteinExistence type="inferred from homology"/>
<keyword evidence="3" id="KW-0963">Cytoplasm</keyword>
<comment type="subcellular location">
    <subcellularLocation>
        <location evidence="1">Cytoplasm</location>
    </subcellularLocation>
</comment>
<dbReference type="Pfam" id="PF09701">
    <property type="entry name" value="Cas_Cmr5"/>
    <property type="match status" value="1"/>
</dbReference>
<comment type="similarity">
    <text evidence="2">Belongs to the CRISPR system Cmr5 family.</text>
</comment>
<dbReference type="CDD" id="cd09749">
    <property type="entry name" value="Cmr5_III-B"/>
    <property type="match status" value="1"/>
</dbReference>
<dbReference type="RefSeq" id="WP_012636445.1">
    <property type="nucleotide sequence ID" value="NC_011899.1"/>
</dbReference>
<accession>B8CY93</accession>
<dbReference type="InterPro" id="IPR010160">
    <property type="entry name" value="CRISPR-assoc_prot_Cmr5"/>
</dbReference>
<dbReference type="eggNOG" id="COG3337">
    <property type="taxonomic scope" value="Bacteria"/>
</dbReference>
<evidence type="ECO:0000256" key="5">
    <source>
        <dbReference type="ARBA" id="ARBA00030001"/>
    </source>
</evidence>
<dbReference type="EMBL" id="CP001098">
    <property type="protein sequence ID" value="ACL70262.1"/>
    <property type="molecule type" value="Genomic_DNA"/>
</dbReference>
<evidence type="ECO:0000256" key="2">
    <source>
        <dbReference type="ARBA" id="ARBA00006161"/>
    </source>
</evidence>
<evidence type="ECO:0000313" key="6">
    <source>
        <dbReference type="EMBL" id="ACL70262.1"/>
    </source>
</evidence>
<dbReference type="KEGG" id="hor:Hore_15120"/>
<dbReference type="AlphaFoldDB" id="B8CY93"/>
<dbReference type="STRING" id="373903.Hore_15120"/>
<dbReference type="NCBIfam" id="TIGR01881">
    <property type="entry name" value="cas_Cmr5"/>
    <property type="match status" value="1"/>
</dbReference>
<dbReference type="GO" id="GO:0051607">
    <property type="term" value="P:defense response to virus"/>
    <property type="evidence" value="ECO:0007669"/>
    <property type="project" value="UniProtKB-KW"/>
</dbReference>
<dbReference type="Gene3D" id="1.10.520.30">
    <property type="entry name" value="AF1862-like domain"/>
    <property type="match status" value="1"/>
</dbReference>
<dbReference type="HOGENOM" id="CLU_120836_0_0_9"/>